<dbReference type="NCBIfam" id="TIGR00231">
    <property type="entry name" value="small_GTP"/>
    <property type="match status" value="1"/>
</dbReference>
<evidence type="ECO:0000256" key="1">
    <source>
        <dbReference type="ARBA" id="ARBA00010142"/>
    </source>
</evidence>
<organism evidence="4 5">
    <name type="scientific">Henosepilachna vigintioctopunctata</name>
    <dbReference type="NCBI Taxonomy" id="420089"/>
    <lineage>
        <taxon>Eukaryota</taxon>
        <taxon>Metazoa</taxon>
        <taxon>Ecdysozoa</taxon>
        <taxon>Arthropoda</taxon>
        <taxon>Hexapoda</taxon>
        <taxon>Insecta</taxon>
        <taxon>Pterygota</taxon>
        <taxon>Neoptera</taxon>
        <taxon>Endopterygota</taxon>
        <taxon>Coleoptera</taxon>
        <taxon>Polyphaga</taxon>
        <taxon>Cucujiformia</taxon>
        <taxon>Coccinelloidea</taxon>
        <taxon>Coccinellidae</taxon>
        <taxon>Epilachninae</taxon>
        <taxon>Epilachnini</taxon>
        <taxon>Henosepilachna</taxon>
    </lineage>
</organism>
<evidence type="ECO:0000256" key="2">
    <source>
        <dbReference type="ARBA" id="ARBA00022741"/>
    </source>
</evidence>
<dbReference type="Pfam" id="PF00071">
    <property type="entry name" value="Ras"/>
    <property type="match status" value="1"/>
</dbReference>
<comment type="caution">
    <text evidence="4">The sequence shown here is derived from an EMBL/GenBank/DDBJ whole genome shotgun (WGS) entry which is preliminary data.</text>
</comment>
<keyword evidence="5" id="KW-1185">Reference proteome</keyword>
<sequence length="202" mass="22961">MTTDSKIPKKLVVVGDGASGKTSLLYAYCNNTFAEDYMPTIHETYITTVKLDDEEVRFALWDTAGEEDYDRLRPLSYPRTDLVIICFNVDNPISLQNIHLKWLPEVKHFCPSVPILLVATKLDLRYNRTIVDNLRKDNLNTLSYSDGLRTFRAIKAAGYLECSAKTMEGIKAVFIKAAEIVLQKNTTRNEIALFYELKSAAR</sequence>
<comment type="similarity">
    <text evidence="1">Belongs to the small GTPase superfamily. Rho family.</text>
</comment>
<dbReference type="GO" id="GO:0035006">
    <property type="term" value="P:melanization defense response"/>
    <property type="evidence" value="ECO:0007669"/>
    <property type="project" value="UniProtKB-ARBA"/>
</dbReference>
<proteinExistence type="inferred from homology"/>
<dbReference type="FunFam" id="3.40.50.300:FF:001179">
    <property type="entry name" value="Rho family GTPase"/>
    <property type="match status" value="1"/>
</dbReference>
<evidence type="ECO:0008006" key="6">
    <source>
        <dbReference type="Google" id="ProtNLM"/>
    </source>
</evidence>
<dbReference type="SMART" id="SM00175">
    <property type="entry name" value="RAB"/>
    <property type="match status" value="1"/>
</dbReference>
<keyword evidence="3" id="KW-0342">GTP-binding</keyword>
<dbReference type="InterPro" id="IPR005225">
    <property type="entry name" value="Small_GTP-bd"/>
</dbReference>
<dbReference type="PANTHER" id="PTHR24072">
    <property type="entry name" value="RHO FAMILY GTPASE"/>
    <property type="match status" value="1"/>
</dbReference>
<dbReference type="SMART" id="SM00174">
    <property type="entry name" value="RHO"/>
    <property type="match status" value="1"/>
</dbReference>
<dbReference type="PROSITE" id="PS51420">
    <property type="entry name" value="RHO"/>
    <property type="match status" value="1"/>
</dbReference>
<dbReference type="GO" id="GO:0003924">
    <property type="term" value="F:GTPase activity"/>
    <property type="evidence" value="ECO:0007669"/>
    <property type="project" value="InterPro"/>
</dbReference>
<evidence type="ECO:0000313" key="5">
    <source>
        <dbReference type="Proteomes" id="UP001431783"/>
    </source>
</evidence>
<dbReference type="SUPFAM" id="SSF52540">
    <property type="entry name" value="P-loop containing nucleoside triphosphate hydrolases"/>
    <property type="match status" value="1"/>
</dbReference>
<dbReference type="GO" id="GO:0007264">
    <property type="term" value="P:small GTPase-mediated signal transduction"/>
    <property type="evidence" value="ECO:0007669"/>
    <property type="project" value="InterPro"/>
</dbReference>
<dbReference type="Proteomes" id="UP001431783">
    <property type="component" value="Unassembled WGS sequence"/>
</dbReference>
<dbReference type="GO" id="GO:0003006">
    <property type="term" value="P:developmental process involved in reproduction"/>
    <property type="evidence" value="ECO:0007669"/>
    <property type="project" value="UniProtKB-ARBA"/>
</dbReference>
<dbReference type="SMART" id="SM00176">
    <property type="entry name" value="RAN"/>
    <property type="match status" value="1"/>
</dbReference>
<reference evidence="4 5" key="1">
    <citation type="submission" date="2023-03" db="EMBL/GenBank/DDBJ databases">
        <title>Genome insight into feeding habits of ladybird beetles.</title>
        <authorList>
            <person name="Li H.-S."/>
            <person name="Huang Y.-H."/>
            <person name="Pang H."/>
        </authorList>
    </citation>
    <scope>NUCLEOTIDE SEQUENCE [LARGE SCALE GENOMIC DNA]</scope>
    <source>
        <strain evidence="4">SYSU_2023b</strain>
        <tissue evidence="4">Whole body</tissue>
    </source>
</reference>
<dbReference type="PROSITE" id="PS51419">
    <property type="entry name" value="RAB"/>
    <property type="match status" value="1"/>
</dbReference>
<dbReference type="InterPro" id="IPR027417">
    <property type="entry name" value="P-loop_NTPase"/>
</dbReference>
<dbReference type="GO" id="GO:0022412">
    <property type="term" value="P:cellular process involved in reproduction in multicellular organism"/>
    <property type="evidence" value="ECO:0007669"/>
    <property type="project" value="UniProtKB-ARBA"/>
</dbReference>
<evidence type="ECO:0000313" key="4">
    <source>
        <dbReference type="EMBL" id="KAK9884262.1"/>
    </source>
</evidence>
<dbReference type="InterPro" id="IPR003578">
    <property type="entry name" value="Small_GTPase_Rho"/>
</dbReference>
<accession>A0AAW1UL93</accession>
<dbReference type="SMART" id="SM00173">
    <property type="entry name" value="RAS"/>
    <property type="match status" value="1"/>
</dbReference>
<dbReference type="GO" id="GO:0001667">
    <property type="term" value="P:ameboidal-type cell migration"/>
    <property type="evidence" value="ECO:0007669"/>
    <property type="project" value="UniProtKB-ARBA"/>
</dbReference>
<protein>
    <recommendedName>
        <fullName evidence="6">Rho GTPase</fullName>
    </recommendedName>
</protein>
<dbReference type="GO" id="GO:0005525">
    <property type="term" value="F:GTP binding"/>
    <property type="evidence" value="ECO:0007669"/>
    <property type="project" value="UniProtKB-KW"/>
</dbReference>
<dbReference type="AlphaFoldDB" id="A0AAW1UL93"/>
<name>A0AAW1UL93_9CUCU</name>
<evidence type="ECO:0000256" key="3">
    <source>
        <dbReference type="ARBA" id="ARBA00023134"/>
    </source>
</evidence>
<dbReference type="CDD" id="cd00157">
    <property type="entry name" value="Rho"/>
    <property type="match status" value="1"/>
</dbReference>
<dbReference type="PROSITE" id="PS51421">
    <property type="entry name" value="RAS"/>
    <property type="match status" value="1"/>
</dbReference>
<dbReference type="Gene3D" id="3.40.50.300">
    <property type="entry name" value="P-loop containing nucleotide triphosphate hydrolases"/>
    <property type="match status" value="1"/>
</dbReference>
<dbReference type="GO" id="GO:0035099">
    <property type="term" value="P:hemocyte migration"/>
    <property type="evidence" value="ECO:0007669"/>
    <property type="project" value="UniProtKB-ARBA"/>
</dbReference>
<dbReference type="InterPro" id="IPR001806">
    <property type="entry name" value="Small_GTPase"/>
</dbReference>
<keyword evidence="2" id="KW-0547">Nucleotide-binding</keyword>
<gene>
    <name evidence="4" type="ORF">WA026_005214</name>
</gene>
<dbReference type="PRINTS" id="PR00449">
    <property type="entry name" value="RASTRNSFRMNG"/>
</dbReference>
<dbReference type="EMBL" id="JARQZJ010000092">
    <property type="protein sequence ID" value="KAK9884262.1"/>
    <property type="molecule type" value="Genomic_DNA"/>
</dbReference>